<feature type="binding site" evidence="2">
    <location>
        <position position="280"/>
    </location>
    <ligand>
        <name>Zn(2+)</name>
        <dbReference type="ChEBI" id="CHEBI:29105"/>
        <note>catalytic</note>
    </ligand>
</feature>
<keyword evidence="2" id="KW-0862">Zinc</keyword>
<dbReference type="AlphaFoldDB" id="A0A0V8RVQ3"/>
<dbReference type="Gene3D" id="1.10.1370.30">
    <property type="match status" value="1"/>
</dbReference>
<reference evidence="4 5" key="1">
    <citation type="submission" date="2015-11" db="EMBL/GenBank/DDBJ databases">
        <title>Genome sequence of Pyrodictium occultum PL-19, a marine hyperthermophilic archaeon isolated from Volcano, Italy.</title>
        <authorList>
            <person name="Utturkar S."/>
            <person name="Huber H."/>
            <person name="Leptihn S."/>
            <person name="Brown S."/>
            <person name="Stetter K.O."/>
            <person name="Podar M."/>
        </authorList>
    </citation>
    <scope>NUCLEOTIDE SEQUENCE [LARGE SCALE GENOMIC DNA]</scope>
    <source>
        <strain evidence="4 5">PL-19</strain>
    </source>
</reference>
<comment type="cofactor">
    <cofactor evidence="2">
        <name>Zn(2+)</name>
        <dbReference type="ChEBI" id="CHEBI:29105"/>
    </cofactor>
    <text evidence="2">Binds 1 zinc ion per subunit.</text>
</comment>
<dbReference type="SUPFAM" id="SSF55486">
    <property type="entry name" value="Metalloproteases ('zincins'), catalytic domain"/>
    <property type="match status" value="1"/>
</dbReference>
<feature type="active site" description="Proton donor/acceptor" evidence="3">
    <location>
        <position position="277"/>
    </location>
</feature>
<evidence type="ECO:0000256" key="2">
    <source>
        <dbReference type="PIRSR" id="PIRSR006615-1"/>
    </source>
</evidence>
<dbReference type="GO" id="GO:0046872">
    <property type="term" value="F:metal ion binding"/>
    <property type="evidence" value="ECO:0007669"/>
    <property type="project" value="UniProtKB-KW"/>
</dbReference>
<feature type="binding site" evidence="2">
    <location>
        <position position="276"/>
    </location>
    <ligand>
        <name>Zn(2+)</name>
        <dbReference type="ChEBI" id="CHEBI:29105"/>
        <note>catalytic</note>
    </ligand>
</feature>
<sequence>MPETASEAGTLFRDETVRRILGKYRLLWALGHALSLMGWDLETYMPRAGVKDRSTAAEELEGLSHRLLLDPELDKLLREAEEKLDSLNVYERGVVRVLRRAVRIAKAVPEELARREARVTSEATQVWKEAKKKADFKMFKPYLEEIVEIQRRKAELLGYEDHPYDALLDLYEEGLRVRHLDPLFNELVPATRRILDRVLTGGFYPSRHPLEDQGYDVERARAMLRRLLDDLGWPWDRGRLDESAHPFTIDMGIDDVRITVRYEGRDIKRAVYSLVHEYGHALYQLQIDRRLAYTPIGTGVSMGVHESQSRFWENVVGRGPWFMGLLSKRLAEHLGLRLEPLELYRYVNTVRPDLIRVDADEVTYNLHIYLRYILEKKLIEGSVMVDELPQAWDDMMEDLLGVRPRSPSEGVLQDIHWSHGSFGYFPTYTLGNVIAAMIWRRLWSGSPELLTGLDLAGLRAWLGERIHRWGATFPPLELVERSLGGKPSAAALVEYLEWKFLRLPGELEEYLPRG</sequence>
<name>A0A0V8RVQ3_PYROC</name>
<keyword evidence="5" id="KW-1185">Reference proteome</keyword>
<dbReference type="PANTHER" id="PTHR34217:SF1">
    <property type="entry name" value="CARBOXYPEPTIDASE 1"/>
    <property type="match status" value="1"/>
</dbReference>
<keyword evidence="1" id="KW-0482">Metalloprotease</keyword>
<dbReference type="EMBL" id="LNTB01000001">
    <property type="protein sequence ID" value="KSW12115.1"/>
    <property type="molecule type" value="Genomic_DNA"/>
</dbReference>
<dbReference type="InterPro" id="IPR001333">
    <property type="entry name" value="Peptidase_M32_Taq"/>
</dbReference>
<comment type="catalytic activity">
    <reaction evidence="1">
        <text>Release of a C-terminal amino acid with broad specificity, except for -Pro.</text>
        <dbReference type="EC" id="3.4.17.19"/>
    </reaction>
</comment>
<gene>
    <name evidence="4" type="ORF">CF15_04930</name>
</gene>
<dbReference type="GO" id="GO:0004181">
    <property type="term" value="F:metallocarboxypeptidase activity"/>
    <property type="evidence" value="ECO:0007669"/>
    <property type="project" value="UniProtKB-UniRule"/>
</dbReference>
<protein>
    <recommendedName>
        <fullName evidence="1">Metal-dependent carboxypeptidase</fullName>
        <ecNumber evidence="1">3.4.17.19</ecNumber>
    </recommendedName>
</protein>
<keyword evidence="1" id="KW-0645">Protease</keyword>
<feature type="binding site" evidence="2">
    <location>
        <position position="306"/>
    </location>
    <ligand>
        <name>Zn(2+)</name>
        <dbReference type="ChEBI" id="CHEBI:29105"/>
        <note>catalytic</note>
    </ligand>
</feature>
<dbReference type="Pfam" id="PF02074">
    <property type="entry name" value="Peptidase_M32"/>
    <property type="match status" value="1"/>
</dbReference>
<dbReference type="PRINTS" id="PR00998">
    <property type="entry name" value="CRBOXYPTASET"/>
</dbReference>
<dbReference type="CDD" id="cd06460">
    <property type="entry name" value="M32_Taq"/>
    <property type="match status" value="1"/>
</dbReference>
<dbReference type="OrthoDB" id="7244at2157"/>
<comment type="caution">
    <text evidence="4">The sequence shown here is derived from an EMBL/GenBank/DDBJ whole genome shotgun (WGS) entry which is preliminary data.</text>
</comment>
<keyword evidence="1" id="KW-0378">Hydrolase</keyword>
<dbReference type="PIRSF" id="PIRSF006615">
    <property type="entry name" value="Zn_crbxpep_Taq"/>
    <property type="match status" value="1"/>
</dbReference>
<dbReference type="PANTHER" id="PTHR34217">
    <property type="entry name" value="METAL-DEPENDENT CARBOXYPEPTIDASE"/>
    <property type="match status" value="1"/>
</dbReference>
<accession>A0A0V8RVQ3</accession>
<dbReference type="GO" id="GO:0006508">
    <property type="term" value="P:proteolysis"/>
    <property type="evidence" value="ECO:0007669"/>
    <property type="project" value="UniProtKB-UniRule"/>
</dbReference>
<comment type="function">
    <text evidence="1">Broad specificity carboxypetidase that releases amino acids sequentially from the C-terminus, including neutral, aromatic, polar and basic residues.</text>
</comment>
<comment type="similarity">
    <text evidence="1">Belongs to the peptidase M32 family.</text>
</comment>
<evidence type="ECO:0000313" key="5">
    <source>
        <dbReference type="Proteomes" id="UP000053352"/>
    </source>
</evidence>
<proteinExistence type="inferred from homology"/>
<evidence type="ECO:0000313" key="4">
    <source>
        <dbReference type="EMBL" id="KSW12115.1"/>
    </source>
</evidence>
<dbReference type="EC" id="3.4.17.19" evidence="1"/>
<organism evidence="4 5">
    <name type="scientific">Pyrodictium occultum</name>
    <dbReference type="NCBI Taxonomy" id="2309"/>
    <lineage>
        <taxon>Archaea</taxon>
        <taxon>Thermoproteota</taxon>
        <taxon>Thermoprotei</taxon>
        <taxon>Desulfurococcales</taxon>
        <taxon>Pyrodictiaceae</taxon>
        <taxon>Pyrodictium</taxon>
    </lineage>
</organism>
<dbReference type="RefSeq" id="WP_058370795.1">
    <property type="nucleotide sequence ID" value="NZ_LNTB01000001.1"/>
</dbReference>
<dbReference type="PROSITE" id="PS52034">
    <property type="entry name" value="PEPTIDASE_M32"/>
    <property type="match status" value="1"/>
</dbReference>
<keyword evidence="1" id="KW-0121">Carboxypeptidase</keyword>
<evidence type="ECO:0000256" key="3">
    <source>
        <dbReference type="PIRSR" id="PIRSR006615-2"/>
    </source>
</evidence>
<dbReference type="Proteomes" id="UP000053352">
    <property type="component" value="Unassembled WGS sequence"/>
</dbReference>
<evidence type="ECO:0000256" key="1">
    <source>
        <dbReference type="PIRNR" id="PIRNR006615"/>
    </source>
</evidence>
<keyword evidence="1 2" id="KW-0479">Metal-binding</keyword>